<keyword evidence="11" id="KW-1185">Reference proteome</keyword>
<feature type="transmembrane region" description="Helical" evidence="7">
    <location>
        <begin position="21"/>
        <end position="45"/>
    </location>
</feature>
<dbReference type="GO" id="GO:0044874">
    <property type="term" value="P:lipoprotein localization to outer membrane"/>
    <property type="evidence" value="ECO:0007669"/>
    <property type="project" value="TreeGrafter"/>
</dbReference>
<evidence type="ECO:0000256" key="4">
    <source>
        <dbReference type="ARBA" id="ARBA00022692"/>
    </source>
</evidence>
<organism evidence="10 11">
    <name type="scientific">Seonamhaeicola sediminis</name>
    <dbReference type="NCBI Taxonomy" id="2528206"/>
    <lineage>
        <taxon>Bacteria</taxon>
        <taxon>Pseudomonadati</taxon>
        <taxon>Bacteroidota</taxon>
        <taxon>Flavobacteriia</taxon>
        <taxon>Flavobacteriales</taxon>
        <taxon>Flavobacteriaceae</taxon>
    </lineage>
</organism>
<comment type="subcellular location">
    <subcellularLocation>
        <location evidence="1">Cell membrane</location>
        <topology evidence="1">Multi-pass membrane protein</topology>
    </subcellularLocation>
</comment>
<dbReference type="AlphaFoldDB" id="A0A562YBL9"/>
<dbReference type="PANTHER" id="PTHR30489:SF0">
    <property type="entry name" value="LIPOPROTEIN-RELEASING SYSTEM TRANSMEMBRANE PROTEIN LOLE"/>
    <property type="match status" value="1"/>
</dbReference>
<evidence type="ECO:0000259" key="8">
    <source>
        <dbReference type="Pfam" id="PF02687"/>
    </source>
</evidence>
<evidence type="ECO:0000256" key="2">
    <source>
        <dbReference type="ARBA" id="ARBA00005236"/>
    </source>
</evidence>
<evidence type="ECO:0000256" key="6">
    <source>
        <dbReference type="ARBA" id="ARBA00023136"/>
    </source>
</evidence>
<dbReference type="InterPro" id="IPR051447">
    <property type="entry name" value="Lipoprotein-release_system"/>
</dbReference>
<name>A0A562YBL9_9FLAO</name>
<feature type="domain" description="ABC3 transporter permease C-terminal" evidence="8">
    <location>
        <begin position="280"/>
        <end position="404"/>
    </location>
</feature>
<reference evidence="10 11" key="1">
    <citation type="submission" date="2019-07" db="EMBL/GenBank/DDBJ databases">
        <title>Seonamhaeicola sp. W255 draft genome.</title>
        <authorList>
            <person name="Zhang X.-Y."/>
            <person name="Zhang R."/>
            <person name="Zhong Y.-L."/>
            <person name="Du Z.-J."/>
        </authorList>
    </citation>
    <scope>NUCLEOTIDE SEQUENCE [LARGE SCALE GENOMIC DNA]</scope>
    <source>
        <strain evidence="10 11">W255</strain>
    </source>
</reference>
<gene>
    <name evidence="10" type="ORF">E1J38_012070</name>
</gene>
<sequence length="411" mass="46831">MNYEYFIAKRIVSSKSYKSSVSAPIIKIGIAAIAIGIIVMMIAIATGIGLQQKIRDKVVAFNGHVLITNYDSNNSEESITPISINQEFYPEFKSVEGVEHIQAVASKYGVIRTDKDFEAAYLKGVGADYNWKYFNEFLIEGRLPDYTQKRNEDVLISQYLANRLELKLNETFQMVFPKDDPEKLPNIITYTIVGIYNSGFQDFDANYIIGDIRHIQRINNWEKDLIGNFEVFISNYDELEQKGFEIYDNTPSVLNTQTITDKYSSIFEWIKIFDTNIYGIIGIMILVAGINMITALLVLILERTQMIGILKALGSSNWSIRKLFIYNAAYLILLGLFWGNLLGLALLFAQKYFKLFPLDPSVYYVTQAPVYISAFYILALNIGTLMMCLLMLLVPSYIITKISPVKAIRFD</sequence>
<evidence type="ECO:0000259" key="9">
    <source>
        <dbReference type="Pfam" id="PF12704"/>
    </source>
</evidence>
<proteinExistence type="inferred from homology"/>
<keyword evidence="6 7" id="KW-0472">Membrane</keyword>
<evidence type="ECO:0000256" key="7">
    <source>
        <dbReference type="SAM" id="Phobius"/>
    </source>
</evidence>
<dbReference type="Pfam" id="PF12704">
    <property type="entry name" value="MacB_PCD"/>
    <property type="match status" value="1"/>
</dbReference>
<dbReference type="GO" id="GO:0098797">
    <property type="term" value="C:plasma membrane protein complex"/>
    <property type="evidence" value="ECO:0007669"/>
    <property type="project" value="TreeGrafter"/>
</dbReference>
<feature type="domain" description="MacB-like periplasmic core" evidence="9">
    <location>
        <begin position="30"/>
        <end position="217"/>
    </location>
</feature>
<dbReference type="InterPro" id="IPR003838">
    <property type="entry name" value="ABC3_permease_C"/>
</dbReference>
<feature type="transmembrane region" description="Helical" evidence="7">
    <location>
        <begin position="277"/>
        <end position="302"/>
    </location>
</feature>
<evidence type="ECO:0000313" key="11">
    <source>
        <dbReference type="Proteomes" id="UP000295814"/>
    </source>
</evidence>
<dbReference type="EMBL" id="SMZJ02000007">
    <property type="protein sequence ID" value="TWO31807.1"/>
    <property type="molecule type" value="Genomic_DNA"/>
</dbReference>
<comment type="similarity">
    <text evidence="2">Belongs to the ABC-4 integral membrane protein family. LolC/E subfamily.</text>
</comment>
<accession>A0A562YBL9</accession>
<feature type="transmembrane region" description="Helical" evidence="7">
    <location>
        <begin position="323"/>
        <end position="348"/>
    </location>
</feature>
<keyword evidence="3" id="KW-1003">Cell membrane</keyword>
<dbReference type="RefSeq" id="WP_133357108.1">
    <property type="nucleotide sequence ID" value="NZ_SMZJ02000007.1"/>
</dbReference>
<dbReference type="OrthoDB" id="1522670at2"/>
<feature type="transmembrane region" description="Helical" evidence="7">
    <location>
        <begin position="368"/>
        <end position="394"/>
    </location>
</feature>
<dbReference type="Proteomes" id="UP000295814">
    <property type="component" value="Unassembled WGS sequence"/>
</dbReference>
<keyword evidence="4 7" id="KW-0812">Transmembrane</keyword>
<keyword evidence="5 7" id="KW-1133">Transmembrane helix</keyword>
<protein>
    <submittedName>
        <fullName evidence="10">ABC transporter permease</fullName>
    </submittedName>
</protein>
<evidence type="ECO:0000313" key="10">
    <source>
        <dbReference type="EMBL" id="TWO31807.1"/>
    </source>
</evidence>
<dbReference type="PANTHER" id="PTHR30489">
    <property type="entry name" value="LIPOPROTEIN-RELEASING SYSTEM TRANSMEMBRANE PROTEIN LOLE"/>
    <property type="match status" value="1"/>
</dbReference>
<evidence type="ECO:0000256" key="3">
    <source>
        <dbReference type="ARBA" id="ARBA00022475"/>
    </source>
</evidence>
<comment type="caution">
    <text evidence="10">The sequence shown here is derived from an EMBL/GenBank/DDBJ whole genome shotgun (WGS) entry which is preliminary data.</text>
</comment>
<dbReference type="Pfam" id="PF02687">
    <property type="entry name" value="FtsX"/>
    <property type="match status" value="1"/>
</dbReference>
<evidence type="ECO:0000256" key="5">
    <source>
        <dbReference type="ARBA" id="ARBA00022989"/>
    </source>
</evidence>
<dbReference type="InterPro" id="IPR025857">
    <property type="entry name" value="MacB_PCD"/>
</dbReference>
<evidence type="ECO:0000256" key="1">
    <source>
        <dbReference type="ARBA" id="ARBA00004651"/>
    </source>
</evidence>